<proteinExistence type="predicted"/>
<dbReference type="Proteomes" id="UP000887013">
    <property type="component" value="Unassembled WGS sequence"/>
</dbReference>
<evidence type="ECO:0000313" key="1">
    <source>
        <dbReference type="EMBL" id="GFS50018.1"/>
    </source>
</evidence>
<name>A0A8X6JZZ4_NEPPI</name>
<dbReference type="AlphaFoldDB" id="A0A8X6JZZ4"/>
<comment type="caution">
    <text evidence="1">The sequence shown here is derived from an EMBL/GenBank/DDBJ whole genome shotgun (WGS) entry which is preliminary data.</text>
</comment>
<evidence type="ECO:0000313" key="2">
    <source>
        <dbReference type="Proteomes" id="UP000887013"/>
    </source>
</evidence>
<keyword evidence="2" id="KW-1185">Reference proteome</keyword>
<organism evidence="1 2">
    <name type="scientific">Nephila pilipes</name>
    <name type="common">Giant wood spider</name>
    <name type="synonym">Nephila maculata</name>
    <dbReference type="NCBI Taxonomy" id="299642"/>
    <lineage>
        <taxon>Eukaryota</taxon>
        <taxon>Metazoa</taxon>
        <taxon>Ecdysozoa</taxon>
        <taxon>Arthropoda</taxon>
        <taxon>Chelicerata</taxon>
        <taxon>Arachnida</taxon>
        <taxon>Araneae</taxon>
        <taxon>Araneomorphae</taxon>
        <taxon>Entelegynae</taxon>
        <taxon>Araneoidea</taxon>
        <taxon>Nephilidae</taxon>
        <taxon>Nephila</taxon>
    </lineage>
</organism>
<dbReference type="EMBL" id="BMAW01045422">
    <property type="protein sequence ID" value="GFS50018.1"/>
    <property type="molecule type" value="Genomic_DNA"/>
</dbReference>
<protein>
    <submittedName>
        <fullName evidence="1">Uncharacterized protein</fullName>
    </submittedName>
</protein>
<reference evidence="1" key="1">
    <citation type="submission" date="2020-08" db="EMBL/GenBank/DDBJ databases">
        <title>Multicomponent nature underlies the extraordinary mechanical properties of spider dragline silk.</title>
        <authorList>
            <person name="Kono N."/>
            <person name="Nakamura H."/>
            <person name="Mori M."/>
            <person name="Yoshida Y."/>
            <person name="Ohtoshi R."/>
            <person name="Malay A.D."/>
            <person name="Moran D.A.P."/>
            <person name="Tomita M."/>
            <person name="Numata K."/>
            <person name="Arakawa K."/>
        </authorList>
    </citation>
    <scope>NUCLEOTIDE SEQUENCE</scope>
</reference>
<sequence>MIALSCLKNLSDVIVNACCFWASRKLIVFQDTTATSKFSCLKFHCVNNRLVYAMRCIGKGTESAVIFRGIVNLSHHHLLSKFNNTLLQAARETCEESMTEAVNETVDENDRRRDIAVAVDGS</sequence>
<dbReference type="OrthoDB" id="6429968at2759"/>
<accession>A0A8X6JZZ4</accession>
<gene>
    <name evidence="1" type="ORF">NPIL_224451</name>
</gene>